<sequence length="497" mass="58257">MRTWTEKEQFQHYEDLTPEEVEALKEKVNTSIYRQTYHIQPPTGVMQQMSGLIFYNHTYFIQTVNFPNGTDHQLPYWYHFKGDQLTHLKPHHTYMTPEIIDQDRRLGDGSSFIYDNDLYMMFTTVSNDDEPIYKQHVAKLTNDGSILKQQEVVITHDQGDFNMVRDPNVVMHEGRMYAFLGGQNQEGKGTIIVYKAVHPFQWTYVGEVQTSFVDESIRRVAPDYFRLNHLDFIIYGFEEKHQASTRYLTGYAKGMLEFNDMTFTHSDFKTLDDGFDFYAPKTFLNEHKARVLFANMSMPDVTYLSDKDQWRNCLTVPRVLTIENGDLKQRPLEDLKSLRYNEETALGYATKFNRQLHPFEGTEYELIVDILENDATELYFELRASKFEATHIIYNKRLNQLTLDRSESGPLPEPCETRTSTTLKEELKQLRIFVDASSIEIFCNDGERVLSSRIFPSKDSKYIRTSTESGQVYMKLTKYDLKSIIEEPEQEESQDES</sequence>
<dbReference type="InterPro" id="IPR013320">
    <property type="entry name" value="ConA-like_dom_sf"/>
</dbReference>
<dbReference type="GO" id="GO:0005975">
    <property type="term" value="P:carbohydrate metabolic process"/>
    <property type="evidence" value="ECO:0007669"/>
    <property type="project" value="InterPro"/>
</dbReference>
<evidence type="ECO:0000259" key="7">
    <source>
        <dbReference type="Pfam" id="PF08244"/>
    </source>
</evidence>
<dbReference type="InterPro" id="IPR023296">
    <property type="entry name" value="Glyco_hydro_beta-prop_sf"/>
</dbReference>
<evidence type="ECO:0000256" key="4">
    <source>
        <dbReference type="ARBA" id="ARBA00023295"/>
    </source>
</evidence>
<dbReference type="GO" id="GO:0004564">
    <property type="term" value="F:beta-fructofuranosidase activity"/>
    <property type="evidence" value="ECO:0007669"/>
    <property type="project" value="UniProtKB-EC"/>
</dbReference>
<dbReference type="PANTHER" id="PTHR43101:SF1">
    <property type="entry name" value="BETA-FRUCTOSIDASE"/>
    <property type="match status" value="1"/>
</dbReference>
<dbReference type="PANTHER" id="PTHR43101">
    <property type="entry name" value="BETA-FRUCTOSIDASE"/>
    <property type="match status" value="1"/>
</dbReference>
<dbReference type="InterPro" id="IPR013189">
    <property type="entry name" value="Glyco_hydro_32_C"/>
</dbReference>
<dbReference type="PATRIC" id="fig|1229783.3.peg.1870"/>
<dbReference type="InterPro" id="IPR013148">
    <property type="entry name" value="Glyco_hydro_32_N"/>
</dbReference>
<gene>
    <name evidence="8" type="ORF">C273_09372</name>
</gene>
<dbReference type="InterPro" id="IPR051214">
    <property type="entry name" value="GH32_Enzymes"/>
</dbReference>
<dbReference type="Gene3D" id="2.60.120.560">
    <property type="entry name" value="Exo-inulinase, domain 1"/>
    <property type="match status" value="1"/>
</dbReference>
<comment type="caution">
    <text evidence="8">The sequence shown here is derived from an EMBL/GenBank/DDBJ whole genome shotgun (WGS) entry which is preliminary data.</text>
</comment>
<protein>
    <recommendedName>
        <fullName evidence="2">beta-fructofuranosidase</fullName>
        <ecNumber evidence="2">3.2.1.26</ecNumber>
    </recommendedName>
</protein>
<feature type="domain" description="Glycosyl hydrolase family 32 N-terminal" evidence="6">
    <location>
        <begin position="38"/>
        <end position="331"/>
    </location>
</feature>
<evidence type="ECO:0000259" key="6">
    <source>
        <dbReference type="Pfam" id="PF00251"/>
    </source>
</evidence>
<evidence type="ECO:0000313" key="9">
    <source>
        <dbReference type="Proteomes" id="UP000009885"/>
    </source>
</evidence>
<dbReference type="SUPFAM" id="SSF75005">
    <property type="entry name" value="Arabinanase/levansucrase/invertase"/>
    <property type="match status" value="1"/>
</dbReference>
<keyword evidence="9" id="KW-1185">Reference proteome</keyword>
<evidence type="ECO:0000313" key="8">
    <source>
        <dbReference type="EMBL" id="EKU46407.1"/>
    </source>
</evidence>
<dbReference type="InterPro" id="IPR001362">
    <property type="entry name" value="Glyco_hydro_32"/>
</dbReference>
<dbReference type="STRING" id="1229783.C273_09372"/>
<reference evidence="8 9" key="1">
    <citation type="journal article" date="2013" name="Genome Announc.">
        <title>Genome Sequence of Staphylococcus massiliensis Strain S46, Isolated from the Surface of Healthy Human Skin.</title>
        <authorList>
            <person name="Srivastav R."/>
            <person name="Singh A."/>
            <person name="Jangir P.K."/>
            <person name="Kumari C."/>
            <person name="Muduli S."/>
            <person name="Sharma R."/>
        </authorList>
    </citation>
    <scope>NUCLEOTIDE SEQUENCE [LARGE SCALE GENOMIC DNA]</scope>
    <source>
        <strain evidence="8 9">S46</strain>
    </source>
</reference>
<organism evidence="8 9">
    <name type="scientific">Staphylococcus massiliensis S46</name>
    <dbReference type="NCBI Taxonomy" id="1229783"/>
    <lineage>
        <taxon>Bacteria</taxon>
        <taxon>Bacillati</taxon>
        <taxon>Bacillota</taxon>
        <taxon>Bacilli</taxon>
        <taxon>Bacillales</taxon>
        <taxon>Staphylococcaceae</taxon>
        <taxon>Staphylococcus</taxon>
    </lineage>
</organism>
<dbReference type="Proteomes" id="UP000009885">
    <property type="component" value="Unassembled WGS sequence"/>
</dbReference>
<dbReference type="SMART" id="SM00640">
    <property type="entry name" value="Glyco_32"/>
    <property type="match status" value="1"/>
</dbReference>
<dbReference type="OrthoDB" id="9759709at2"/>
<evidence type="ECO:0000256" key="2">
    <source>
        <dbReference type="ARBA" id="ARBA00012758"/>
    </source>
</evidence>
<dbReference type="EMBL" id="AMSQ01000017">
    <property type="protein sequence ID" value="EKU46407.1"/>
    <property type="molecule type" value="Genomic_DNA"/>
</dbReference>
<dbReference type="CDD" id="cd18623">
    <property type="entry name" value="GH32_ScrB-like"/>
    <property type="match status" value="1"/>
</dbReference>
<dbReference type="EC" id="3.2.1.26" evidence="2"/>
<dbReference type="AlphaFoldDB" id="K9AV33"/>
<keyword evidence="3 5" id="KW-0378">Hydrolase</keyword>
<comment type="similarity">
    <text evidence="1 5">Belongs to the glycosyl hydrolase 32 family.</text>
</comment>
<keyword evidence="4 5" id="KW-0326">Glycosidase</keyword>
<proteinExistence type="inferred from homology"/>
<dbReference type="Gene3D" id="2.115.10.20">
    <property type="entry name" value="Glycosyl hydrolase domain, family 43"/>
    <property type="match status" value="1"/>
</dbReference>
<dbReference type="Pfam" id="PF08244">
    <property type="entry name" value="Glyco_hydro_32C"/>
    <property type="match status" value="1"/>
</dbReference>
<dbReference type="RefSeq" id="WP_009384260.1">
    <property type="nucleotide sequence ID" value="NZ_AMSQ01000017.1"/>
</dbReference>
<evidence type="ECO:0000256" key="5">
    <source>
        <dbReference type="RuleBase" id="RU362110"/>
    </source>
</evidence>
<accession>K9AV33</accession>
<feature type="domain" description="Glycosyl hydrolase family 32 C-terminal" evidence="7">
    <location>
        <begin position="354"/>
        <end position="472"/>
    </location>
</feature>
<dbReference type="SUPFAM" id="SSF49899">
    <property type="entry name" value="Concanavalin A-like lectins/glucanases"/>
    <property type="match status" value="1"/>
</dbReference>
<evidence type="ECO:0000256" key="1">
    <source>
        <dbReference type="ARBA" id="ARBA00009902"/>
    </source>
</evidence>
<dbReference type="eggNOG" id="COG1621">
    <property type="taxonomic scope" value="Bacteria"/>
</dbReference>
<dbReference type="Pfam" id="PF00251">
    <property type="entry name" value="Glyco_hydro_32N"/>
    <property type="match status" value="1"/>
</dbReference>
<name>K9AV33_9STAP</name>
<evidence type="ECO:0000256" key="3">
    <source>
        <dbReference type="ARBA" id="ARBA00022801"/>
    </source>
</evidence>